<accession>A0A420ZDD0</accession>
<sequence>MPRKSMTAGQIKQFIDFVRAVVTDSSISFAQAQALISNSDRVGQFKQGFKNLLNRSIRNPSLEIRRLSELAQAVIDQLLKLDPDLDLNPERLRYLVKHPENLKSMLDEAFIFVIPELYLYPIVVDYDIDLEEAIKPFEFSKCSRCYRSYVRPDITPKNFPTLQTGKAKLVVELFSSANIFDDVKKIKKMSATQVLRRLDKIGYRPAELRELLALAVTHPKVMQERQILALGSIWHEMCWDRYHIPFVYERSSDMAKAYGTVDVQRELGLLSEYHKMPSVTYFFVQGGKAQYSRDMLFAAIRK</sequence>
<proteinExistence type="predicted"/>
<reference evidence="1 2" key="1">
    <citation type="submission" date="2018-06" db="EMBL/GenBank/DDBJ databases">
        <title>Extensive metabolic versatility and redundancy in microbially diverse, dynamic hydrothermal sediments.</title>
        <authorList>
            <person name="Dombrowski N."/>
            <person name="Teske A."/>
            <person name="Baker B.J."/>
        </authorList>
    </citation>
    <scope>NUCLEOTIDE SEQUENCE [LARGE SCALE GENOMIC DNA]</scope>
    <source>
        <strain evidence="1">B79_G16</strain>
    </source>
</reference>
<dbReference type="EMBL" id="QMNG01000004">
    <property type="protein sequence ID" value="RLC37481.1"/>
    <property type="molecule type" value="Genomic_DNA"/>
</dbReference>
<dbReference type="Proteomes" id="UP000281261">
    <property type="component" value="Unassembled WGS sequence"/>
</dbReference>
<evidence type="ECO:0000313" key="1">
    <source>
        <dbReference type="EMBL" id="RLC37481.1"/>
    </source>
</evidence>
<comment type="caution">
    <text evidence="1">The sequence shown here is derived from an EMBL/GenBank/DDBJ whole genome shotgun (WGS) entry which is preliminary data.</text>
</comment>
<gene>
    <name evidence="1" type="ORF">DRH29_02020</name>
</gene>
<evidence type="ECO:0000313" key="2">
    <source>
        <dbReference type="Proteomes" id="UP000281261"/>
    </source>
</evidence>
<protein>
    <submittedName>
        <fullName evidence="1">Uncharacterized protein</fullName>
    </submittedName>
</protein>
<dbReference type="AlphaFoldDB" id="A0A420ZDD0"/>
<organism evidence="1 2">
    <name type="scientific">candidate division Kazan bacterium</name>
    <dbReference type="NCBI Taxonomy" id="2202143"/>
    <lineage>
        <taxon>Bacteria</taxon>
        <taxon>Bacteria division Kazan-3B-28</taxon>
    </lineage>
</organism>
<name>A0A420ZDD0_UNCK3</name>